<protein>
    <submittedName>
        <fullName evidence="1">Uncharacterized protein</fullName>
    </submittedName>
</protein>
<dbReference type="EMBL" id="CAJNOU010006600">
    <property type="protein sequence ID" value="CAF1508428.1"/>
    <property type="molecule type" value="Genomic_DNA"/>
</dbReference>
<evidence type="ECO:0000313" key="2">
    <source>
        <dbReference type="Proteomes" id="UP000663889"/>
    </source>
</evidence>
<gene>
    <name evidence="1" type="ORF">SEV965_LOCUS36435</name>
</gene>
<dbReference type="AlphaFoldDB" id="A0A815TWI4"/>
<proteinExistence type="predicted"/>
<reference evidence="1" key="1">
    <citation type="submission" date="2021-02" db="EMBL/GenBank/DDBJ databases">
        <authorList>
            <person name="Nowell W R."/>
        </authorList>
    </citation>
    <scope>NUCLEOTIDE SEQUENCE</scope>
</reference>
<dbReference type="SUPFAM" id="SSF50729">
    <property type="entry name" value="PH domain-like"/>
    <property type="match status" value="1"/>
</dbReference>
<dbReference type="Gene3D" id="2.30.29.30">
    <property type="entry name" value="Pleckstrin-homology domain (PH domain)/Phosphotyrosine-binding domain (PTB)"/>
    <property type="match status" value="1"/>
</dbReference>
<dbReference type="Proteomes" id="UP000663889">
    <property type="component" value="Unassembled WGS sequence"/>
</dbReference>
<evidence type="ECO:0000313" key="1">
    <source>
        <dbReference type="EMBL" id="CAF1508428.1"/>
    </source>
</evidence>
<accession>A0A815TWI4</accession>
<comment type="caution">
    <text evidence="1">The sequence shown here is derived from an EMBL/GenBank/DDBJ whole genome shotgun (WGS) entry which is preliminary data.</text>
</comment>
<name>A0A815TWI4_9BILA</name>
<sequence length="154" mass="18325">MTTIKDKIIFLNGKIKYHMSKKQEDEALKIMSDIINRLSNNQHQQDVELKEFYMFALIDRINLNFKNEKYSQILQEYNRDSMSNRLNLLEDMPLHVQSYRHETIQEGSMKMKDSKNSQDVYCYLFSNMFLITKDNKQNSSTNSLLSMINNYGQT</sequence>
<organism evidence="1 2">
    <name type="scientific">Rotaria sordida</name>
    <dbReference type="NCBI Taxonomy" id="392033"/>
    <lineage>
        <taxon>Eukaryota</taxon>
        <taxon>Metazoa</taxon>
        <taxon>Spiralia</taxon>
        <taxon>Gnathifera</taxon>
        <taxon>Rotifera</taxon>
        <taxon>Eurotatoria</taxon>
        <taxon>Bdelloidea</taxon>
        <taxon>Philodinida</taxon>
        <taxon>Philodinidae</taxon>
        <taxon>Rotaria</taxon>
    </lineage>
</organism>
<dbReference type="InterPro" id="IPR011993">
    <property type="entry name" value="PH-like_dom_sf"/>
</dbReference>